<accession>A0ABP7ACG0</accession>
<dbReference type="Pfam" id="PF12680">
    <property type="entry name" value="SnoaL_2"/>
    <property type="match status" value="1"/>
</dbReference>
<gene>
    <name evidence="2" type="ORF">GCM10022200_09760</name>
</gene>
<reference evidence="3" key="1">
    <citation type="journal article" date="2019" name="Int. J. Syst. Evol. Microbiol.">
        <title>The Global Catalogue of Microorganisms (GCM) 10K type strain sequencing project: providing services to taxonomists for standard genome sequencing and annotation.</title>
        <authorList>
            <consortium name="The Broad Institute Genomics Platform"/>
            <consortium name="The Broad Institute Genome Sequencing Center for Infectious Disease"/>
            <person name="Wu L."/>
            <person name="Ma J."/>
        </authorList>
    </citation>
    <scope>NUCLEOTIDE SEQUENCE [LARGE SCALE GENOMIC DNA]</scope>
    <source>
        <strain evidence="3">JCM 16544</strain>
    </source>
</reference>
<dbReference type="EMBL" id="BAAAYU010000001">
    <property type="protein sequence ID" value="GAA3629201.1"/>
    <property type="molecule type" value="Genomic_DNA"/>
</dbReference>
<comment type="caution">
    <text evidence="2">The sequence shown here is derived from an EMBL/GenBank/DDBJ whole genome shotgun (WGS) entry which is preliminary data.</text>
</comment>
<dbReference type="InterPro" id="IPR037401">
    <property type="entry name" value="SnoaL-like"/>
</dbReference>
<sequence>MRAWHRVVDATYGVGMIDIAKWMAGYEAAWASDDAGDIAALFTEDAEYRTQPYAEPIRGRDAIVAWWIDEDEPSVPTFTWHPVAQQEDTAVIEGRTVYPGADTYRNIWVLRFEGDRCASFTEWWMVEPAPTD</sequence>
<organism evidence="2 3">
    <name type="scientific">Microbacterium awajiense</name>
    <dbReference type="NCBI Taxonomy" id="415214"/>
    <lineage>
        <taxon>Bacteria</taxon>
        <taxon>Bacillati</taxon>
        <taxon>Actinomycetota</taxon>
        <taxon>Actinomycetes</taxon>
        <taxon>Micrococcales</taxon>
        <taxon>Microbacteriaceae</taxon>
        <taxon>Microbacterium</taxon>
    </lineage>
</organism>
<dbReference type="SUPFAM" id="SSF54427">
    <property type="entry name" value="NTF2-like"/>
    <property type="match status" value="1"/>
</dbReference>
<protein>
    <recommendedName>
        <fullName evidence="1">SnoaL-like domain-containing protein</fullName>
    </recommendedName>
</protein>
<dbReference type="InterPro" id="IPR032710">
    <property type="entry name" value="NTF2-like_dom_sf"/>
</dbReference>
<keyword evidence="3" id="KW-1185">Reference proteome</keyword>
<evidence type="ECO:0000313" key="2">
    <source>
        <dbReference type="EMBL" id="GAA3629201.1"/>
    </source>
</evidence>
<name>A0ABP7ACG0_9MICO</name>
<proteinExistence type="predicted"/>
<dbReference type="Proteomes" id="UP001501697">
    <property type="component" value="Unassembled WGS sequence"/>
</dbReference>
<evidence type="ECO:0000259" key="1">
    <source>
        <dbReference type="Pfam" id="PF12680"/>
    </source>
</evidence>
<evidence type="ECO:0000313" key="3">
    <source>
        <dbReference type="Proteomes" id="UP001501697"/>
    </source>
</evidence>
<feature type="domain" description="SnoaL-like" evidence="1">
    <location>
        <begin position="26"/>
        <end position="118"/>
    </location>
</feature>
<dbReference type="Gene3D" id="3.10.450.50">
    <property type="match status" value="1"/>
</dbReference>